<feature type="transmembrane region" description="Helical" evidence="7">
    <location>
        <begin position="151"/>
        <end position="173"/>
    </location>
</feature>
<dbReference type="InterPro" id="IPR020846">
    <property type="entry name" value="MFS_dom"/>
</dbReference>
<protein>
    <recommendedName>
        <fullName evidence="8">Major facilitator superfamily (MFS) profile domain-containing protein</fullName>
    </recommendedName>
</protein>
<dbReference type="AlphaFoldDB" id="A0AA39V0Z1"/>
<feature type="transmembrane region" description="Helical" evidence="7">
    <location>
        <begin position="425"/>
        <end position="445"/>
    </location>
</feature>
<organism evidence="9 10">
    <name type="scientific">Cladonia borealis</name>
    <dbReference type="NCBI Taxonomy" id="184061"/>
    <lineage>
        <taxon>Eukaryota</taxon>
        <taxon>Fungi</taxon>
        <taxon>Dikarya</taxon>
        <taxon>Ascomycota</taxon>
        <taxon>Pezizomycotina</taxon>
        <taxon>Lecanoromycetes</taxon>
        <taxon>OSLEUM clade</taxon>
        <taxon>Lecanoromycetidae</taxon>
        <taxon>Lecanorales</taxon>
        <taxon>Lecanorineae</taxon>
        <taxon>Cladoniaceae</taxon>
        <taxon>Cladonia</taxon>
    </lineage>
</organism>
<evidence type="ECO:0000256" key="3">
    <source>
        <dbReference type="ARBA" id="ARBA00022448"/>
    </source>
</evidence>
<keyword evidence="5 7" id="KW-1133">Transmembrane helix</keyword>
<dbReference type="PANTHER" id="PTHR48020">
    <property type="entry name" value="PROTON MYO-INOSITOL COTRANSPORTER"/>
    <property type="match status" value="1"/>
</dbReference>
<feature type="transmembrane region" description="Helical" evidence="7">
    <location>
        <begin position="243"/>
        <end position="266"/>
    </location>
</feature>
<comment type="caution">
    <text evidence="9">The sequence shown here is derived from an EMBL/GenBank/DDBJ whole genome shotgun (WGS) entry which is preliminary data.</text>
</comment>
<dbReference type="InterPro" id="IPR036259">
    <property type="entry name" value="MFS_trans_sf"/>
</dbReference>
<evidence type="ECO:0000256" key="1">
    <source>
        <dbReference type="ARBA" id="ARBA00004141"/>
    </source>
</evidence>
<dbReference type="GO" id="GO:0022857">
    <property type="term" value="F:transmembrane transporter activity"/>
    <property type="evidence" value="ECO:0007669"/>
    <property type="project" value="InterPro"/>
</dbReference>
<dbReference type="GO" id="GO:0016020">
    <property type="term" value="C:membrane"/>
    <property type="evidence" value="ECO:0007669"/>
    <property type="project" value="UniProtKB-SubCell"/>
</dbReference>
<comment type="similarity">
    <text evidence="2">Belongs to the major facilitator superfamily. Sugar transporter (TC 2.A.1.1) family.</text>
</comment>
<proteinExistence type="inferred from homology"/>
<sequence length="635" mass="70588">MARQSVTAELPFHRLLRNNDLGIIENPLRRVHEDDLIADIRNFHHEYSLKDIVDVDVLIRGGLLARDEEATVTEGRLSDVEVSALEREKSTRIWDESKELKVILLTCCVGSVVQGWAQGAIVGANQLWPAEFGLIIGLTGPKEPEGHMNDIWRFSATNAIVYFAASSIGALLCDPLTEIFMGRRGALFVAAIMTFTASIGEGFTHSWQALFACRFLLGIGMGAKSSIIPVLESEISPARLRGQILTSWQTGTALGIAISAIVPLIVTGSWRFTIASSFIPAAMLLALVFVGSESPRWLAKKQRYSDAYKVLQRLRESPVLAARDLIRIRAQLDVETILFTRNANDVIELGNELPHLDAQAYRREISLAGYGRRIIQLFTIPRVRRSTLASFIVMSAQQLSGVNVFAFLASTLFEFAGISHKRSLWLFFGFGLANFVFSAIAYFYIDSKGRRFLLMLSLAAMFPLLLASGFAFKASSTNVENALVATFLVLYTLAYSPGAGVVPFLYSSEIFPQVLREVGMAWASAVCWMGAGILALTVPRLIHALGQTALLCLFAGLDAFALLMVWLLVPGTERQISTMEEMNYVFGVTTKKHMHYQLKEVAPWYYSRYVRRQRVEDLAPLYRYAKLKDTAAEDQ</sequence>
<dbReference type="InterPro" id="IPR003663">
    <property type="entry name" value="Sugar/inositol_transpt"/>
</dbReference>
<dbReference type="PANTHER" id="PTHR48020:SF40">
    <property type="entry name" value="MAJOR FACILITATOR SUPERFAMILY (MFS) PROFILE DOMAIN-CONTAINING PROTEIN"/>
    <property type="match status" value="1"/>
</dbReference>
<keyword evidence="6 7" id="KW-0472">Membrane</keyword>
<evidence type="ECO:0000256" key="7">
    <source>
        <dbReference type="SAM" id="Phobius"/>
    </source>
</evidence>
<feature type="transmembrane region" description="Helical" evidence="7">
    <location>
        <begin position="388"/>
        <end position="413"/>
    </location>
</feature>
<evidence type="ECO:0000256" key="6">
    <source>
        <dbReference type="ARBA" id="ARBA00023136"/>
    </source>
</evidence>
<feature type="transmembrane region" description="Helical" evidence="7">
    <location>
        <begin position="209"/>
        <end position="231"/>
    </location>
</feature>
<comment type="subcellular location">
    <subcellularLocation>
        <location evidence="1">Membrane</location>
        <topology evidence="1">Multi-pass membrane protein</topology>
    </subcellularLocation>
</comment>
<dbReference type="Gene3D" id="1.20.1250.20">
    <property type="entry name" value="MFS general substrate transporter like domains"/>
    <property type="match status" value="1"/>
</dbReference>
<evidence type="ECO:0000313" key="9">
    <source>
        <dbReference type="EMBL" id="KAK0511467.1"/>
    </source>
</evidence>
<dbReference type="GO" id="GO:0015798">
    <property type="term" value="P:myo-inositol transport"/>
    <property type="evidence" value="ECO:0007669"/>
    <property type="project" value="UniProtKB-ARBA"/>
</dbReference>
<evidence type="ECO:0000259" key="8">
    <source>
        <dbReference type="PROSITE" id="PS50850"/>
    </source>
</evidence>
<dbReference type="InterPro" id="IPR005829">
    <property type="entry name" value="Sugar_transporter_CS"/>
</dbReference>
<evidence type="ECO:0000256" key="5">
    <source>
        <dbReference type="ARBA" id="ARBA00022989"/>
    </source>
</evidence>
<feature type="transmembrane region" description="Helical" evidence="7">
    <location>
        <begin position="272"/>
        <end position="291"/>
    </location>
</feature>
<dbReference type="InterPro" id="IPR050814">
    <property type="entry name" value="Myo-inositol_Transporter"/>
</dbReference>
<feature type="domain" description="Major facilitator superfamily (MFS) profile" evidence="8">
    <location>
        <begin position="103"/>
        <end position="573"/>
    </location>
</feature>
<dbReference type="Pfam" id="PF00083">
    <property type="entry name" value="Sugar_tr"/>
    <property type="match status" value="1"/>
</dbReference>
<name>A0AA39V0Z1_9LECA</name>
<reference evidence="9" key="1">
    <citation type="submission" date="2023-03" db="EMBL/GenBank/DDBJ databases">
        <title>Complete genome of Cladonia borealis.</title>
        <authorList>
            <person name="Park H."/>
        </authorList>
    </citation>
    <scope>NUCLEOTIDE SEQUENCE</scope>
    <source>
        <strain evidence="9">ANT050790</strain>
    </source>
</reference>
<feature type="transmembrane region" description="Helical" evidence="7">
    <location>
        <begin position="518"/>
        <end position="542"/>
    </location>
</feature>
<dbReference type="SUPFAM" id="SSF103473">
    <property type="entry name" value="MFS general substrate transporter"/>
    <property type="match status" value="1"/>
</dbReference>
<keyword evidence="4 7" id="KW-0812">Transmembrane</keyword>
<feature type="transmembrane region" description="Helical" evidence="7">
    <location>
        <begin position="452"/>
        <end position="472"/>
    </location>
</feature>
<gene>
    <name evidence="9" type="ORF">JMJ35_006040</name>
</gene>
<evidence type="ECO:0000256" key="4">
    <source>
        <dbReference type="ARBA" id="ARBA00022692"/>
    </source>
</evidence>
<dbReference type="PRINTS" id="PR00171">
    <property type="entry name" value="SUGRTRNSPORT"/>
</dbReference>
<dbReference type="GO" id="GO:0015791">
    <property type="term" value="P:polyol transmembrane transport"/>
    <property type="evidence" value="ECO:0007669"/>
    <property type="project" value="UniProtKB-ARBA"/>
</dbReference>
<feature type="transmembrane region" description="Helical" evidence="7">
    <location>
        <begin position="548"/>
        <end position="569"/>
    </location>
</feature>
<dbReference type="PROSITE" id="PS00217">
    <property type="entry name" value="SUGAR_TRANSPORT_2"/>
    <property type="match status" value="1"/>
</dbReference>
<evidence type="ECO:0000256" key="2">
    <source>
        <dbReference type="ARBA" id="ARBA00010992"/>
    </source>
</evidence>
<dbReference type="InterPro" id="IPR005828">
    <property type="entry name" value="MFS_sugar_transport-like"/>
</dbReference>
<dbReference type="PROSITE" id="PS50850">
    <property type="entry name" value="MFS"/>
    <property type="match status" value="1"/>
</dbReference>
<feature type="transmembrane region" description="Helical" evidence="7">
    <location>
        <begin position="185"/>
        <end position="203"/>
    </location>
</feature>
<accession>A0AA39V0Z1</accession>
<dbReference type="Proteomes" id="UP001166286">
    <property type="component" value="Unassembled WGS sequence"/>
</dbReference>
<feature type="transmembrane region" description="Helical" evidence="7">
    <location>
        <begin position="484"/>
        <end position="506"/>
    </location>
</feature>
<dbReference type="EMBL" id="JAFEKC020000013">
    <property type="protein sequence ID" value="KAK0511467.1"/>
    <property type="molecule type" value="Genomic_DNA"/>
</dbReference>
<keyword evidence="3" id="KW-0813">Transport</keyword>
<evidence type="ECO:0000313" key="10">
    <source>
        <dbReference type="Proteomes" id="UP001166286"/>
    </source>
</evidence>
<keyword evidence="10" id="KW-1185">Reference proteome</keyword>
<feature type="transmembrane region" description="Helical" evidence="7">
    <location>
        <begin position="102"/>
        <end position="124"/>
    </location>
</feature>